<reference evidence="1" key="1">
    <citation type="submission" date="2014-05" db="EMBL/GenBank/DDBJ databases">
        <authorList>
            <person name="Chronopoulou M."/>
        </authorList>
    </citation>
    <scope>NUCLEOTIDE SEQUENCE</scope>
    <source>
        <tissue evidence="1">Whole organism</tissue>
    </source>
</reference>
<accession>A0A0K2VI56</accession>
<sequence>ILVTHIKLARYVTGPEHLLKWIFKLVESSFDKKWDDLKNRKSNINPCRCIFFK</sequence>
<evidence type="ECO:0000313" key="1">
    <source>
        <dbReference type="EMBL" id="CDW50134.1"/>
    </source>
</evidence>
<dbReference type="EMBL" id="HACA01032773">
    <property type="protein sequence ID" value="CDW50134.1"/>
    <property type="molecule type" value="Transcribed_RNA"/>
</dbReference>
<organism evidence="1">
    <name type="scientific">Lepeophtheirus salmonis</name>
    <name type="common">Salmon louse</name>
    <name type="synonym">Caligus salmonis</name>
    <dbReference type="NCBI Taxonomy" id="72036"/>
    <lineage>
        <taxon>Eukaryota</taxon>
        <taxon>Metazoa</taxon>
        <taxon>Ecdysozoa</taxon>
        <taxon>Arthropoda</taxon>
        <taxon>Crustacea</taxon>
        <taxon>Multicrustacea</taxon>
        <taxon>Hexanauplia</taxon>
        <taxon>Copepoda</taxon>
        <taxon>Siphonostomatoida</taxon>
        <taxon>Caligidae</taxon>
        <taxon>Lepeophtheirus</taxon>
    </lineage>
</organism>
<protein>
    <submittedName>
        <fullName evidence="1">Uncharacterized protein</fullName>
    </submittedName>
</protein>
<dbReference type="AlphaFoldDB" id="A0A0K2VI56"/>
<proteinExistence type="predicted"/>
<feature type="non-terminal residue" evidence="1">
    <location>
        <position position="1"/>
    </location>
</feature>
<name>A0A0K2VI56_LEPSM</name>